<keyword evidence="2" id="KW-1185">Reference proteome</keyword>
<dbReference type="Proteomes" id="UP000183496">
    <property type="component" value="Unassembled WGS sequence"/>
</dbReference>
<comment type="caution">
    <text evidence="1">The sequence shown here is derived from an EMBL/GenBank/DDBJ whole genome shotgun (WGS) entry which is preliminary data.</text>
</comment>
<gene>
    <name evidence="1" type="ORF">SAMN04488089_1131</name>
</gene>
<organism evidence="1 2">
    <name type="scientific">Myroides profundi</name>
    <dbReference type="NCBI Taxonomy" id="480520"/>
    <lineage>
        <taxon>Bacteria</taxon>
        <taxon>Pseudomonadati</taxon>
        <taxon>Bacteroidota</taxon>
        <taxon>Flavobacteriia</taxon>
        <taxon>Flavobacteriales</taxon>
        <taxon>Flavobacteriaceae</taxon>
        <taxon>Myroides</taxon>
    </lineage>
</organism>
<evidence type="ECO:0000313" key="1">
    <source>
        <dbReference type="EMBL" id="SER30998.1"/>
    </source>
</evidence>
<name>A0AAJ5BEU8_MYRPR</name>
<proteinExistence type="predicted"/>
<accession>A0AAJ5BEU8</accession>
<protein>
    <submittedName>
        <fullName evidence="1">Uncharacterized protein</fullName>
    </submittedName>
</protein>
<dbReference type="EMBL" id="FOFY01000013">
    <property type="protein sequence ID" value="SER30998.1"/>
    <property type="molecule type" value="Genomic_DNA"/>
</dbReference>
<sequence>MINGETELADAVLKDMTLSIAPGAITTEKIEAGGKKQILITNAKGEVVWVDASDEVIIDAVKHNETVTVLVDHNNGKLSYYNEKAIDAKGNLIEENAMTFDSNTLKIVAQTDGTYAFYDGRSKTEPVGIVDVPASVITNIEEILNDESVVNVIYDKVAAKGKEVTSVDGSIQIDNGGQATLNAMQISIAEGGVTPNKIQAGSKKQILITNAEGKVEWVEANEEVIKEVVQNNERITRLEAKPDGTFMYYNELAVNEKGEIIGEGVEFDANTLSIEESTSTPGIYTFSDKKGVIKDLDIRASNIIIDDTTIGSGNDNVQDILESIYEIINNIDSQKRDLKGKGILVNGGKIVEKALLAEVELSIDDKAITTAKLDTKAVTNAKVADHAITENKLWAGEGREKQVAVVQADGSVKFQELNAVVTGKMLSVDNSLLVGGDASNALLQAVDIKVNDLGIVTKHIDHNAVTADKIGSEDAVSNAVLTANGSGGSAFKPISSVVDTAMQGDIQGDDAIEVIGGENIIFGDDKKIATINLKERGVKGGHIATKTIIDENIADTTITATKLNGGTNNVNAVATVIDNKGTVAYQPLKGDAISDKAALKTDGIITIGGVNLQEGTLLKEATLSIAPKGINTAQIADNAVENLQIADLAVSSDKITSGTVGTGRVLLSDVAGKTKWGELSDITTQLAGDLTTDEIIKLTSQDGDGEKALLKDVKLSVNDNSITKSKLSSVEEGTNIDEDMLLVADGHGGFKYIKKETVSIETEDLTLGSALTFINKSTGKDAVLVNTSIDVNEGGISTGKLADAAVTIDKITSGTAKENTVLTANGSGKVEYKKLADSVFEGQGKDLKGDNSITVTDNNQALLNDATISIADSGVQTKHITGRAVTADKIGAEGTSNGLVLVTKDGGAEFSPISDAIAGAGKEIKGGSAIEVTKGNKAALQDVSIDVANLGITNAKIAERTIQASKFDAKGNAAGTVLTSLGDGEAKYVPLNQYAKPLKGDSSIEISTDKGVLLADATIKVKDSGIDTKHLGAKVVTTEKISSKVGNGVADKQQILMADGEGGVYFGTSENVVTKGNINEGTTISATKGATGAVLQDVTLEVKGLSIDTKHIRDNAISPAKINDKAVTEDKIDTNAVTSSKIANNAVTTDKMKSNNGSVNALKGNVLTAQGDGTVKYSKMSDNGQFLKTDGSGPISIKTADHGRIVLEETTINIKEKGILEKYLADSAVTNNKIKDGAVTTNKMSAGNATIGHVLTVEKDGKVAFKASDVSKGNIKESETIKANNGTNAVLKDVTLEVIGGSIDTKHIADYAVTHKEIGDNAIHGRVIANQGIDESKIDADNAKSGQVLMAKSDGSAYWGDVKAETEISTGDFLRSNTIEAEDGSDALLKDVKLEIKLGSIETKYIADNAVGTGELKDDAVGYSQLKESAVHGDVIKGKGVDETKINSEGAEQGDVLVADGQGGAEWKKVSGGSEGVDKASMPKFFYLPAIYVDIVSGAKGITRDIHADYADQFGKPMVSSLGGNKSTLPILGYGDFNYYVTYYDTEVFYDVKVTINGDLEYSVRAGAKPTGRTFFNIVLEVK</sequence>
<reference evidence="1 2" key="1">
    <citation type="submission" date="2016-10" db="EMBL/GenBank/DDBJ databases">
        <authorList>
            <person name="Varghese N."/>
            <person name="Submissions S."/>
        </authorList>
    </citation>
    <scope>NUCLEOTIDE SEQUENCE [LARGE SCALE GENOMIC DNA]</scope>
    <source>
        <strain evidence="2">DSM 19823 / KCTC 23066 / CCTCC M 208030 / D25</strain>
    </source>
</reference>
<evidence type="ECO:0000313" key="2">
    <source>
        <dbReference type="Proteomes" id="UP000183496"/>
    </source>
</evidence>